<reference evidence="1" key="1">
    <citation type="journal article" date="2021" name="PeerJ">
        <title>Extensive microbial diversity within the chicken gut microbiome revealed by metagenomics and culture.</title>
        <authorList>
            <person name="Gilroy R."/>
            <person name="Ravi A."/>
            <person name="Getino M."/>
            <person name="Pursley I."/>
            <person name="Horton D.L."/>
            <person name="Alikhan N.F."/>
            <person name="Baker D."/>
            <person name="Gharbi K."/>
            <person name="Hall N."/>
            <person name="Watson M."/>
            <person name="Adriaenssens E.M."/>
            <person name="Foster-Nyarko E."/>
            <person name="Jarju S."/>
            <person name="Secka A."/>
            <person name="Antonio M."/>
            <person name="Oren A."/>
            <person name="Chaudhuri R.R."/>
            <person name="La Ragione R."/>
            <person name="Hildebrand F."/>
            <person name="Pallen M.J."/>
        </authorList>
    </citation>
    <scope>NUCLEOTIDE SEQUENCE</scope>
    <source>
        <strain evidence="1">Gambia2-208</strain>
    </source>
</reference>
<name>A0A9D2CMB9_9BACE</name>
<evidence type="ECO:0008006" key="3">
    <source>
        <dbReference type="Google" id="ProtNLM"/>
    </source>
</evidence>
<dbReference type="EMBL" id="DXCV01000088">
    <property type="protein sequence ID" value="HIY89454.1"/>
    <property type="molecule type" value="Genomic_DNA"/>
</dbReference>
<evidence type="ECO:0000313" key="2">
    <source>
        <dbReference type="Proteomes" id="UP000886851"/>
    </source>
</evidence>
<sequence>MRFFIILLLAILPILVKAQANRYDRAAETPIINTYVPIPSEMFMLMKTMASDPEVRERLRQQKLAEEKQRQNQFERYVQLGIECLKKKQIANFLDFSHAALKCGYYNSTLYYNMGVAYIILKKKRKGKKWLKKALEKGNIEANKALYAIKKKYRLSYNWFLY</sequence>
<comment type="caution">
    <text evidence="1">The sequence shown here is derived from an EMBL/GenBank/DDBJ whole genome shotgun (WGS) entry which is preliminary data.</text>
</comment>
<dbReference type="SUPFAM" id="SSF48452">
    <property type="entry name" value="TPR-like"/>
    <property type="match status" value="1"/>
</dbReference>
<dbReference type="AlphaFoldDB" id="A0A9D2CMB9"/>
<organism evidence="1 2">
    <name type="scientific">Candidatus Bacteroides pullicola</name>
    <dbReference type="NCBI Taxonomy" id="2838475"/>
    <lineage>
        <taxon>Bacteria</taxon>
        <taxon>Pseudomonadati</taxon>
        <taxon>Bacteroidota</taxon>
        <taxon>Bacteroidia</taxon>
        <taxon>Bacteroidales</taxon>
        <taxon>Bacteroidaceae</taxon>
        <taxon>Bacteroides</taxon>
    </lineage>
</organism>
<accession>A0A9D2CMB9</accession>
<reference evidence="1" key="2">
    <citation type="submission" date="2021-04" db="EMBL/GenBank/DDBJ databases">
        <authorList>
            <person name="Gilroy R."/>
        </authorList>
    </citation>
    <scope>NUCLEOTIDE SEQUENCE</scope>
    <source>
        <strain evidence="1">Gambia2-208</strain>
    </source>
</reference>
<protein>
    <recommendedName>
        <fullName evidence="3">Sel1 repeat family protein</fullName>
    </recommendedName>
</protein>
<dbReference type="Gene3D" id="1.25.40.10">
    <property type="entry name" value="Tetratricopeptide repeat domain"/>
    <property type="match status" value="1"/>
</dbReference>
<dbReference type="InterPro" id="IPR011990">
    <property type="entry name" value="TPR-like_helical_dom_sf"/>
</dbReference>
<evidence type="ECO:0000313" key="1">
    <source>
        <dbReference type="EMBL" id="HIY89454.1"/>
    </source>
</evidence>
<dbReference type="Proteomes" id="UP000886851">
    <property type="component" value="Unassembled WGS sequence"/>
</dbReference>
<gene>
    <name evidence="1" type="ORF">H9824_12250</name>
</gene>
<proteinExistence type="predicted"/>